<dbReference type="Pfam" id="PF00111">
    <property type="entry name" value="Fer2"/>
    <property type="match status" value="1"/>
</dbReference>
<evidence type="ECO:0000259" key="9">
    <source>
        <dbReference type="PROSITE" id="PS51085"/>
    </source>
</evidence>
<dbReference type="AlphaFoldDB" id="A0A944CC21"/>
<dbReference type="SUPFAM" id="SSF54292">
    <property type="entry name" value="2Fe-2S ferredoxin-like"/>
    <property type="match status" value="1"/>
</dbReference>
<dbReference type="InterPro" id="IPR017927">
    <property type="entry name" value="FAD-bd_FR_type"/>
</dbReference>
<evidence type="ECO:0000313" key="12">
    <source>
        <dbReference type="Proteomes" id="UP000705379"/>
    </source>
</evidence>
<reference evidence="11" key="1">
    <citation type="submission" date="2018-08" db="EMBL/GenBank/DDBJ databases">
        <authorList>
            <person name="Jin W."/>
            <person name="Wang H."/>
            <person name="Yang Y."/>
            <person name="Li M."/>
            <person name="Liu J."/>
        </authorList>
    </citation>
    <scope>NUCLEOTIDE SEQUENCE</scope>
    <source>
        <strain evidence="11">AESS21</strain>
    </source>
</reference>
<keyword evidence="2" id="KW-0285">Flavoprotein</keyword>
<dbReference type="InterPro" id="IPR017938">
    <property type="entry name" value="Riboflavin_synthase-like_b-brl"/>
</dbReference>
<keyword evidence="6" id="KW-0560">Oxidoreductase</keyword>
<evidence type="ECO:0000256" key="3">
    <source>
        <dbReference type="ARBA" id="ARBA00022643"/>
    </source>
</evidence>
<feature type="domain" description="2Fe-2S ferredoxin-type" evidence="9">
    <location>
        <begin position="231"/>
        <end position="320"/>
    </location>
</feature>
<protein>
    <submittedName>
        <fullName evidence="11">Oxidoreductase</fullName>
    </submittedName>
</protein>
<keyword evidence="8" id="KW-0411">Iron-sulfur</keyword>
<dbReference type="PROSITE" id="PS00197">
    <property type="entry name" value="2FE2S_FER_1"/>
    <property type="match status" value="1"/>
</dbReference>
<keyword evidence="7" id="KW-0408">Iron</keyword>
<dbReference type="PRINTS" id="PR00409">
    <property type="entry name" value="PHDIOXRDTASE"/>
</dbReference>
<dbReference type="PANTHER" id="PTHR47354:SF1">
    <property type="entry name" value="CARNITINE MONOOXYGENASE REDUCTASE SUBUNIT"/>
    <property type="match status" value="1"/>
</dbReference>
<dbReference type="InterPro" id="IPR050415">
    <property type="entry name" value="MRET"/>
</dbReference>
<dbReference type="PROSITE" id="PS51384">
    <property type="entry name" value="FAD_FR"/>
    <property type="match status" value="1"/>
</dbReference>
<dbReference type="Gene3D" id="3.10.20.30">
    <property type="match status" value="1"/>
</dbReference>
<keyword evidence="4" id="KW-0001">2Fe-2S</keyword>
<dbReference type="GO" id="GO:0046872">
    <property type="term" value="F:metal ion binding"/>
    <property type="evidence" value="ECO:0007669"/>
    <property type="project" value="UniProtKB-KW"/>
</dbReference>
<dbReference type="InterPro" id="IPR036010">
    <property type="entry name" value="2Fe-2S_ferredoxin-like_sf"/>
</dbReference>
<evidence type="ECO:0000256" key="5">
    <source>
        <dbReference type="ARBA" id="ARBA00022723"/>
    </source>
</evidence>
<dbReference type="CDD" id="cd06185">
    <property type="entry name" value="PDR_like"/>
    <property type="match status" value="1"/>
</dbReference>
<sequence length="320" mass="35257">MSGPNQIPVRVVEVVEINPLIKRIAFEQLNGDALPAFSAGAHVVVEMEDGETKRRNPYSLMSSPFDRSRYAISVRRLDEGRGGSLFMHKQVQPGMEMKISQPVNLFPLDMRAKKHLLIAGGIGITPFIAQMEQLTAQKADFELHYKSRTAKLAAYRESLKARFGDTVHTYCSDENDTLDLASLLSSQPLGTHVYVCGPEAMIDAVQHQAATLGWPEEQVHFEHFQAPPTGKPFSFSLAASGKTISVGEQQSMLEALEAAGVDAPYLCRGGVCGQCETNIVNCEGELLHNDHWLSEEQRLSKTKIMPCVSRFTGASLVIDR</sequence>
<dbReference type="SUPFAM" id="SSF63380">
    <property type="entry name" value="Riboflavin synthase domain-like"/>
    <property type="match status" value="1"/>
</dbReference>
<evidence type="ECO:0000256" key="4">
    <source>
        <dbReference type="ARBA" id="ARBA00022714"/>
    </source>
</evidence>
<name>A0A944CC21_9HYPH</name>
<dbReference type="CDD" id="cd00207">
    <property type="entry name" value="fer2"/>
    <property type="match status" value="1"/>
</dbReference>
<dbReference type="InterPro" id="IPR054582">
    <property type="entry name" value="DmmA-like_N"/>
</dbReference>
<evidence type="ECO:0000259" key="10">
    <source>
        <dbReference type="PROSITE" id="PS51384"/>
    </source>
</evidence>
<dbReference type="PANTHER" id="PTHR47354">
    <property type="entry name" value="NADH OXIDOREDUCTASE HCR"/>
    <property type="match status" value="1"/>
</dbReference>
<evidence type="ECO:0000313" key="11">
    <source>
        <dbReference type="EMBL" id="MBS8260625.1"/>
    </source>
</evidence>
<dbReference type="InterPro" id="IPR012675">
    <property type="entry name" value="Beta-grasp_dom_sf"/>
</dbReference>
<feature type="domain" description="FAD-binding FR-type" evidence="10">
    <location>
        <begin position="4"/>
        <end position="109"/>
    </location>
</feature>
<accession>A0A944CC21</accession>
<dbReference type="InterPro" id="IPR039261">
    <property type="entry name" value="FNR_nucleotide-bd"/>
</dbReference>
<evidence type="ECO:0000256" key="8">
    <source>
        <dbReference type="ARBA" id="ARBA00023014"/>
    </source>
</evidence>
<dbReference type="Pfam" id="PF22290">
    <property type="entry name" value="DmmA-like_N"/>
    <property type="match status" value="1"/>
</dbReference>
<evidence type="ECO:0000256" key="6">
    <source>
        <dbReference type="ARBA" id="ARBA00023002"/>
    </source>
</evidence>
<dbReference type="PROSITE" id="PS51085">
    <property type="entry name" value="2FE2S_FER_2"/>
    <property type="match status" value="1"/>
</dbReference>
<dbReference type="Gene3D" id="3.40.50.80">
    <property type="entry name" value="Nucleotide-binding domain of ferredoxin-NADP reductase (FNR) module"/>
    <property type="match status" value="1"/>
</dbReference>
<proteinExistence type="predicted"/>
<organism evidence="11 12">
    <name type="scientific">Roseibium polysiphoniae</name>
    <dbReference type="NCBI Taxonomy" id="2571221"/>
    <lineage>
        <taxon>Bacteria</taxon>
        <taxon>Pseudomonadati</taxon>
        <taxon>Pseudomonadota</taxon>
        <taxon>Alphaproteobacteria</taxon>
        <taxon>Hyphomicrobiales</taxon>
        <taxon>Stappiaceae</taxon>
        <taxon>Roseibium</taxon>
    </lineage>
</organism>
<dbReference type="InterPro" id="IPR001041">
    <property type="entry name" value="2Fe-2S_ferredoxin-type"/>
</dbReference>
<dbReference type="GO" id="GO:0051537">
    <property type="term" value="F:2 iron, 2 sulfur cluster binding"/>
    <property type="evidence" value="ECO:0007669"/>
    <property type="project" value="UniProtKB-KW"/>
</dbReference>
<evidence type="ECO:0000256" key="1">
    <source>
        <dbReference type="ARBA" id="ARBA00001917"/>
    </source>
</evidence>
<evidence type="ECO:0000256" key="7">
    <source>
        <dbReference type="ARBA" id="ARBA00023004"/>
    </source>
</evidence>
<dbReference type="Proteomes" id="UP000705379">
    <property type="component" value="Unassembled WGS sequence"/>
</dbReference>
<comment type="caution">
    <text evidence="11">The sequence shown here is derived from an EMBL/GenBank/DDBJ whole genome shotgun (WGS) entry which is preliminary data.</text>
</comment>
<keyword evidence="3" id="KW-0288">FMN</keyword>
<dbReference type="EMBL" id="QTKU01000002">
    <property type="protein sequence ID" value="MBS8260625.1"/>
    <property type="molecule type" value="Genomic_DNA"/>
</dbReference>
<keyword evidence="5" id="KW-0479">Metal-binding</keyword>
<dbReference type="Gene3D" id="2.40.30.10">
    <property type="entry name" value="Translation factors"/>
    <property type="match status" value="1"/>
</dbReference>
<reference evidence="11" key="2">
    <citation type="journal article" date="2021" name="Microorganisms">
        <title>Bacterial Dimethylsulfoniopropionate Biosynthesis in the East China Sea.</title>
        <authorList>
            <person name="Liu J."/>
            <person name="Zhang Y."/>
            <person name="Liu J."/>
            <person name="Zhong H."/>
            <person name="Williams B.T."/>
            <person name="Zheng Y."/>
            <person name="Curson A.R.J."/>
            <person name="Sun C."/>
            <person name="Sun H."/>
            <person name="Song D."/>
            <person name="Wagner Mackenzie B."/>
            <person name="Bermejo Martinez A."/>
            <person name="Todd J.D."/>
            <person name="Zhang X.H."/>
        </authorList>
    </citation>
    <scope>NUCLEOTIDE SEQUENCE</scope>
    <source>
        <strain evidence="11">AESS21</strain>
    </source>
</reference>
<dbReference type="InterPro" id="IPR006058">
    <property type="entry name" value="2Fe2S_fd_BS"/>
</dbReference>
<dbReference type="RefSeq" id="WP_213216125.1">
    <property type="nucleotide sequence ID" value="NZ_QTKU01000002.1"/>
</dbReference>
<evidence type="ECO:0000256" key="2">
    <source>
        <dbReference type="ARBA" id="ARBA00022630"/>
    </source>
</evidence>
<comment type="cofactor">
    <cofactor evidence="1">
        <name>FMN</name>
        <dbReference type="ChEBI" id="CHEBI:58210"/>
    </cofactor>
</comment>
<dbReference type="GO" id="GO:0016491">
    <property type="term" value="F:oxidoreductase activity"/>
    <property type="evidence" value="ECO:0007669"/>
    <property type="project" value="UniProtKB-KW"/>
</dbReference>
<gene>
    <name evidence="11" type="ORF">DYI23_10380</name>
</gene>
<dbReference type="SUPFAM" id="SSF52343">
    <property type="entry name" value="Ferredoxin reductase-like, C-terminal NADP-linked domain"/>
    <property type="match status" value="1"/>
</dbReference>